<dbReference type="InterPro" id="IPR038247">
    <property type="entry name" value="Jag_N_dom_sf"/>
</dbReference>
<dbReference type="InterPro" id="IPR015946">
    <property type="entry name" value="KH_dom-like_a/b"/>
</dbReference>
<dbReference type="GO" id="GO:0003723">
    <property type="term" value="F:RNA binding"/>
    <property type="evidence" value="ECO:0007669"/>
    <property type="project" value="InterPro"/>
</dbReference>
<dbReference type="Proteomes" id="UP000199227">
    <property type="component" value="Unassembled WGS sequence"/>
</dbReference>
<dbReference type="Gene3D" id="3.30.300.20">
    <property type="match status" value="1"/>
</dbReference>
<dbReference type="PANTHER" id="PTHR35800">
    <property type="entry name" value="PROTEIN JAG"/>
    <property type="match status" value="1"/>
</dbReference>
<protein>
    <submittedName>
        <fullName evidence="3">SpoIIIJ-associated protein</fullName>
    </submittedName>
</protein>
<dbReference type="STRING" id="223786.SAMN05216234_11230"/>
<evidence type="ECO:0000256" key="1">
    <source>
        <dbReference type="SAM" id="MobiDB-lite"/>
    </source>
</evidence>
<keyword evidence="4" id="KW-1185">Reference proteome</keyword>
<dbReference type="PANTHER" id="PTHR35800:SF1">
    <property type="entry name" value="RNA-BINDING PROTEIN KHPB"/>
    <property type="match status" value="1"/>
</dbReference>
<gene>
    <name evidence="3" type="ORF">SAMN05216234_11230</name>
</gene>
<dbReference type="InterPro" id="IPR039247">
    <property type="entry name" value="KhpB"/>
</dbReference>
<dbReference type="InterPro" id="IPR032782">
    <property type="entry name" value="KhpB_N"/>
</dbReference>
<dbReference type="SMART" id="SM01245">
    <property type="entry name" value="Jag_N"/>
    <property type="match status" value="1"/>
</dbReference>
<dbReference type="EMBL" id="FOXB01000012">
    <property type="protein sequence ID" value="SFP25535.1"/>
    <property type="molecule type" value="Genomic_DNA"/>
</dbReference>
<sequence length="311" mass="36261">MKKFEALTLEEAYAEAAKAFSCSITELEIQIIQNPSKGFLGIGRKPAIIVAQCTKKVQEKSEEKEELKEEAPKQKAKTESSTDEIEKSEEKQEELQVSQKIEEVKEIEKVEEEKIEDTLPSTEKQPVEEKEQVEEKERNYLKKESEIFDNFYTESLDINTVVNIVEEEINKLFSSACFNLEPIRVSVYDDETIFIEFKGEDAALLIGKEGYRYKSLAYLIYNWINGKYGYKVRLEIAEFLQNQELMIENYLQPIIERVEIEGRAQTKVLDGILVQIALKRLREIFPNKYVAVRTNREGGRYIIINEFLERR</sequence>
<feature type="compositionally biased region" description="Basic and acidic residues" evidence="1">
    <location>
        <begin position="125"/>
        <end position="136"/>
    </location>
</feature>
<dbReference type="RefSeq" id="WP_092911985.1">
    <property type="nucleotide sequence ID" value="NZ_FOXB01000012.1"/>
</dbReference>
<dbReference type="Gene3D" id="3.30.30.80">
    <property type="entry name" value="probable RNA-binding protein from clostridium symbiosum atcc 14940"/>
    <property type="match status" value="1"/>
</dbReference>
<dbReference type="Pfam" id="PF18472">
    <property type="entry name" value="HP1451_C"/>
    <property type="match status" value="1"/>
</dbReference>
<evidence type="ECO:0000259" key="2">
    <source>
        <dbReference type="SMART" id="SM01245"/>
    </source>
</evidence>
<organism evidence="3 4">
    <name type="scientific">Hydrogenimonas thermophila</name>
    <dbReference type="NCBI Taxonomy" id="223786"/>
    <lineage>
        <taxon>Bacteria</taxon>
        <taxon>Pseudomonadati</taxon>
        <taxon>Campylobacterota</taxon>
        <taxon>Epsilonproteobacteria</taxon>
        <taxon>Campylobacterales</taxon>
        <taxon>Hydrogenimonadaceae</taxon>
        <taxon>Hydrogenimonas</taxon>
    </lineage>
</organism>
<dbReference type="InterPro" id="IPR040977">
    <property type="entry name" value="HP1451_C"/>
</dbReference>
<dbReference type="AlphaFoldDB" id="A0A1I5NUS3"/>
<accession>A0A1I5NUS3</accession>
<evidence type="ECO:0000313" key="3">
    <source>
        <dbReference type="EMBL" id="SFP25535.1"/>
    </source>
</evidence>
<dbReference type="OrthoDB" id="5329502at2"/>
<feature type="domain" description="RNA-binding protein KhpB N-terminal" evidence="2">
    <location>
        <begin position="3"/>
        <end position="54"/>
    </location>
</feature>
<reference evidence="3 4" key="1">
    <citation type="submission" date="2016-10" db="EMBL/GenBank/DDBJ databases">
        <authorList>
            <person name="de Groot N.N."/>
        </authorList>
    </citation>
    <scope>NUCLEOTIDE SEQUENCE [LARGE SCALE GENOMIC DNA]</scope>
    <source>
        <strain evidence="3 4">EP1-55-1</strain>
    </source>
</reference>
<feature type="region of interest" description="Disordered" evidence="1">
    <location>
        <begin position="111"/>
        <end position="136"/>
    </location>
</feature>
<evidence type="ECO:0000313" key="4">
    <source>
        <dbReference type="Proteomes" id="UP000199227"/>
    </source>
</evidence>
<name>A0A1I5NUS3_9BACT</name>
<dbReference type="Gene3D" id="3.30.1370.180">
    <property type="match status" value="1"/>
</dbReference>
<proteinExistence type="predicted"/>
<feature type="region of interest" description="Disordered" evidence="1">
    <location>
        <begin position="57"/>
        <end position="97"/>
    </location>
</feature>
<dbReference type="Pfam" id="PF14804">
    <property type="entry name" value="Jag_N"/>
    <property type="match status" value="1"/>
</dbReference>